<evidence type="ECO:0000256" key="4">
    <source>
        <dbReference type="ARBA" id="ARBA00022989"/>
    </source>
</evidence>
<dbReference type="GO" id="GO:0004930">
    <property type="term" value="F:G protein-coupled receptor activity"/>
    <property type="evidence" value="ECO:0007669"/>
    <property type="project" value="UniProtKB-KW"/>
</dbReference>
<keyword evidence="8" id="KW-0807">Transducer</keyword>
<accession>A0A8J1XFN2</accession>
<evidence type="ECO:0000256" key="1">
    <source>
        <dbReference type="ARBA" id="ARBA00004651"/>
    </source>
</evidence>
<name>A0A8J1XFN2_OWEFU</name>
<keyword evidence="2" id="KW-1003">Cell membrane</keyword>
<evidence type="ECO:0000256" key="6">
    <source>
        <dbReference type="ARBA" id="ARBA00023136"/>
    </source>
</evidence>
<gene>
    <name evidence="9" type="ORF">OFUS_LOCUS11243</name>
</gene>
<dbReference type="AlphaFoldDB" id="A0A8J1XFN2"/>
<dbReference type="PRINTS" id="PR00237">
    <property type="entry name" value="GPCRRHODOPSN"/>
</dbReference>
<dbReference type="PANTHER" id="PTHR22752">
    <property type="entry name" value="G PROTEIN-COUPLED RECEPTOR"/>
    <property type="match status" value="1"/>
</dbReference>
<organism evidence="9 10">
    <name type="scientific">Owenia fusiformis</name>
    <name type="common">Polychaete worm</name>
    <dbReference type="NCBI Taxonomy" id="6347"/>
    <lineage>
        <taxon>Eukaryota</taxon>
        <taxon>Metazoa</taxon>
        <taxon>Spiralia</taxon>
        <taxon>Lophotrochozoa</taxon>
        <taxon>Annelida</taxon>
        <taxon>Polychaeta</taxon>
        <taxon>Sedentaria</taxon>
        <taxon>Canalipalpata</taxon>
        <taxon>Sabellida</taxon>
        <taxon>Oweniida</taxon>
        <taxon>Oweniidae</taxon>
        <taxon>Owenia</taxon>
    </lineage>
</organism>
<keyword evidence="4" id="KW-1133">Transmembrane helix</keyword>
<evidence type="ECO:0000256" key="7">
    <source>
        <dbReference type="ARBA" id="ARBA00023170"/>
    </source>
</evidence>
<evidence type="ECO:0000256" key="2">
    <source>
        <dbReference type="ARBA" id="ARBA00022475"/>
    </source>
</evidence>
<keyword evidence="3" id="KW-0812">Transmembrane</keyword>
<evidence type="ECO:0000313" key="10">
    <source>
        <dbReference type="Proteomes" id="UP000749559"/>
    </source>
</evidence>
<evidence type="ECO:0000313" key="9">
    <source>
        <dbReference type="EMBL" id="CAH1785140.1"/>
    </source>
</evidence>
<dbReference type="SUPFAM" id="SSF81321">
    <property type="entry name" value="Family A G protein-coupled receptor-like"/>
    <property type="match status" value="1"/>
</dbReference>
<dbReference type="EMBL" id="CAIIXF020000005">
    <property type="protein sequence ID" value="CAH1785140.1"/>
    <property type="molecule type" value="Genomic_DNA"/>
</dbReference>
<sequence length="300" mass="35205">MDVEKIRFTAESFIILLLTIGTIASNIIILLIYFRTDALVSMNKFFFGSLIFCDLFFGLFVTPFSFWTSMFDEWLYGPVFCHIEAYVITALWIASLYSLMWISIDHHMAIRKPQRYENMLGSVRSLCWMLTIWVVAICFCCPPLFGMQRATYYPEAYICLLDWNTGTAFLVTACLIVFIPPFVVLLWCHLYMLTKGYAQKRQTFEKGADFQALSRPQQYSVSLAFSITNLIIWLPWLLLQFYDVIDHHRQNYSPTWHFATMWLVLGNSFWKFLVYLGVSPSFRQGLKMLCKTWCRETEVS</sequence>
<proteinExistence type="predicted"/>
<dbReference type="PROSITE" id="PS50262">
    <property type="entry name" value="G_PROTEIN_RECEP_F1_2"/>
    <property type="match status" value="1"/>
</dbReference>
<dbReference type="OrthoDB" id="6376512at2759"/>
<comment type="subcellular location">
    <subcellularLocation>
        <location evidence="1">Cell membrane</location>
        <topology evidence="1">Multi-pass membrane protein</topology>
    </subcellularLocation>
</comment>
<reference evidence="9" key="1">
    <citation type="submission" date="2022-03" db="EMBL/GenBank/DDBJ databases">
        <authorList>
            <person name="Martin C."/>
        </authorList>
    </citation>
    <scope>NUCLEOTIDE SEQUENCE</scope>
</reference>
<evidence type="ECO:0000256" key="8">
    <source>
        <dbReference type="ARBA" id="ARBA00023224"/>
    </source>
</evidence>
<keyword evidence="6" id="KW-0472">Membrane</keyword>
<keyword evidence="7" id="KW-0675">Receptor</keyword>
<keyword evidence="10" id="KW-1185">Reference proteome</keyword>
<protein>
    <submittedName>
        <fullName evidence="9">Uncharacterized protein</fullName>
    </submittedName>
</protein>
<dbReference type="Pfam" id="PF00001">
    <property type="entry name" value="7tm_1"/>
    <property type="match status" value="1"/>
</dbReference>
<keyword evidence="5" id="KW-0297">G-protein coupled receptor</keyword>
<dbReference type="InterPro" id="IPR000276">
    <property type="entry name" value="GPCR_Rhodpsn"/>
</dbReference>
<dbReference type="GO" id="GO:0005886">
    <property type="term" value="C:plasma membrane"/>
    <property type="evidence" value="ECO:0007669"/>
    <property type="project" value="UniProtKB-SubCell"/>
</dbReference>
<dbReference type="Proteomes" id="UP000749559">
    <property type="component" value="Unassembled WGS sequence"/>
</dbReference>
<dbReference type="CDD" id="cd00637">
    <property type="entry name" value="7tm_classA_rhodopsin-like"/>
    <property type="match status" value="1"/>
</dbReference>
<comment type="caution">
    <text evidence="9">The sequence shown here is derived from an EMBL/GenBank/DDBJ whole genome shotgun (WGS) entry which is preliminary data.</text>
</comment>
<evidence type="ECO:0000256" key="5">
    <source>
        <dbReference type="ARBA" id="ARBA00023040"/>
    </source>
</evidence>
<dbReference type="InterPro" id="IPR017452">
    <property type="entry name" value="GPCR_Rhodpsn_7TM"/>
</dbReference>
<dbReference type="Gene3D" id="1.20.1070.10">
    <property type="entry name" value="Rhodopsin 7-helix transmembrane proteins"/>
    <property type="match status" value="1"/>
</dbReference>
<evidence type="ECO:0000256" key="3">
    <source>
        <dbReference type="ARBA" id="ARBA00022692"/>
    </source>
</evidence>